<accession>A0A0L6CKU7</accession>
<comment type="caution">
    <text evidence="1">The sequence shown here is derived from an EMBL/GenBank/DDBJ whole genome shotgun (WGS) entry which is preliminary data.</text>
</comment>
<evidence type="ECO:0000313" key="2">
    <source>
        <dbReference type="Proteomes" id="UP000037397"/>
    </source>
</evidence>
<evidence type="ECO:0000313" key="1">
    <source>
        <dbReference type="EMBL" id="KNX38143.1"/>
    </source>
</evidence>
<dbReference type="PATRIC" id="fig|1631356.3.peg.2947"/>
<name>A0A0L6CKU7_9MICO</name>
<dbReference type="RefSeq" id="WP_050670561.1">
    <property type="nucleotide sequence ID" value="NZ_LAIR01000002.1"/>
</dbReference>
<dbReference type="OrthoDB" id="100544at2"/>
<dbReference type="STRING" id="1631356.VV01_14905"/>
<proteinExistence type="predicted"/>
<dbReference type="InterPro" id="IPR016035">
    <property type="entry name" value="Acyl_Trfase/lysoPLipase"/>
</dbReference>
<dbReference type="AlphaFoldDB" id="A0A0L6CKU7"/>
<keyword evidence="2" id="KW-1185">Reference proteome</keyword>
<dbReference type="EMBL" id="LAIR01000002">
    <property type="protein sequence ID" value="KNX38143.1"/>
    <property type="molecule type" value="Genomic_DNA"/>
</dbReference>
<dbReference type="SUPFAM" id="SSF52151">
    <property type="entry name" value="FabD/lysophospholipase-like"/>
    <property type="match status" value="1"/>
</dbReference>
<sequence length="414" mass="45164">MIAAYVVLVRWTYAYATSPAWRSGWSTALWAGAVVVVVRALSDVNRTSLHHFYRERLATTFLVQRLRTGEAKAEPYDKPLRVSDQAGASAGRPELVMAAVANVADADYVPAGRGCVPFVISAARTGVVGDPSLPPGGTRATQEYEYSADFDRRDLTVPAAMAISGAAVSPLAGRASSRTRPVRVLLTVLNARLGVWLPNPYARPPALTTKALRERDRAGEPDATSRDRWRARGWVVAARATSLATKPGPYRLLREAFGRPSLYDRRLYVTDGGHYDNLGLLEALRRRPDRVVVIDASNDAENSFGALADAVATARMDLGIEVDVDTTRLRSSDTARAASAWSVGTATYPADDGPAHVADVVFLKALLTDDLTADVEHYTLDNPDFPRRSTGDQSYDEWDFEAYRQLGHSLADTW</sequence>
<dbReference type="Proteomes" id="UP000037397">
    <property type="component" value="Unassembled WGS sequence"/>
</dbReference>
<reference evidence="2" key="1">
    <citation type="submission" date="2015-03" db="EMBL/GenBank/DDBJ databases">
        <title>Luteipulveratus halotolerans sp. nov., a novel actinobacterium (Dermacoccaceae) from Sarawak, Malaysia.</title>
        <authorList>
            <person name="Juboi H."/>
            <person name="Basik A."/>
            <person name="Shamsul S.S."/>
            <person name="Arnold P."/>
            <person name="Schmitt E.K."/>
            <person name="Sanglier J.-J."/>
            <person name="Yeo T."/>
        </authorList>
    </citation>
    <scope>NUCLEOTIDE SEQUENCE [LARGE SCALE GENOMIC DNA]</scope>
    <source>
        <strain evidence="2">C296001</strain>
    </source>
</reference>
<protein>
    <submittedName>
        <fullName evidence="1">Uncharacterized protein</fullName>
    </submittedName>
</protein>
<gene>
    <name evidence="1" type="ORF">VV01_14905</name>
</gene>
<organism evidence="1 2">
    <name type="scientific">Luteipulveratus halotolerans</name>
    <dbReference type="NCBI Taxonomy" id="1631356"/>
    <lineage>
        <taxon>Bacteria</taxon>
        <taxon>Bacillati</taxon>
        <taxon>Actinomycetota</taxon>
        <taxon>Actinomycetes</taxon>
        <taxon>Micrococcales</taxon>
        <taxon>Dermacoccaceae</taxon>
        <taxon>Luteipulveratus</taxon>
    </lineage>
</organism>